<dbReference type="InterPro" id="IPR020994">
    <property type="entry name" value="Uncharacterised_Ca-bd_CcbP"/>
</dbReference>
<accession>A0A4R1BD23</accession>
<gene>
    <name evidence="1" type="ORF">E0L93_14120</name>
</gene>
<evidence type="ECO:0000313" key="2">
    <source>
        <dbReference type="Proteomes" id="UP000295244"/>
    </source>
</evidence>
<evidence type="ECO:0000313" key="1">
    <source>
        <dbReference type="EMBL" id="TCJ14868.1"/>
    </source>
</evidence>
<dbReference type="InterPro" id="IPR043067">
    <property type="entry name" value="CcbP_b-brl"/>
</dbReference>
<dbReference type="Gene3D" id="6.10.140.400">
    <property type="match status" value="1"/>
</dbReference>
<dbReference type="EMBL" id="SKBU01000031">
    <property type="protein sequence ID" value="TCJ14868.1"/>
    <property type="molecule type" value="Genomic_DNA"/>
</dbReference>
<dbReference type="Pfam" id="PF11535">
    <property type="entry name" value="Calci_bind_CcbP"/>
    <property type="match status" value="1"/>
</dbReference>
<name>A0A4R1BD23_9ACTN</name>
<dbReference type="Gene3D" id="2.30.30.530">
    <property type="entry name" value="Calcium binding protein CcbP, beta-barrel domain"/>
    <property type="match status" value="1"/>
</dbReference>
<keyword evidence="2" id="KW-1185">Reference proteome</keyword>
<sequence>MSRVETDEAREHRIHMEIIVDCYGEEERAMGWYCYLQDKLTFPFLARCIARRATSPLKVGDEVDVLGMAPDEECEREMFVVMRWEGEGLAVPLSQLEVIHASDEAEEAVNDWLYWSVRGYRF</sequence>
<dbReference type="AlphaFoldDB" id="A0A4R1BD23"/>
<dbReference type="OrthoDB" id="3215291at2"/>
<dbReference type="Proteomes" id="UP000295244">
    <property type="component" value="Unassembled WGS sequence"/>
</dbReference>
<protein>
    <submittedName>
        <fullName evidence="1">Calcium-binding protein</fullName>
    </submittedName>
</protein>
<proteinExistence type="predicted"/>
<reference evidence="1 2" key="1">
    <citation type="submission" date="2019-03" db="EMBL/GenBank/DDBJ databases">
        <title>Whole genome sequence of a novel Rubrobacter taiwanensis strain, isolated from Yellowstone National Park.</title>
        <authorList>
            <person name="Freed S."/>
            <person name="Ramaley R.F."/>
            <person name="Kyndt J.A."/>
        </authorList>
    </citation>
    <scope>NUCLEOTIDE SEQUENCE [LARGE SCALE GENOMIC DNA]</scope>
    <source>
        <strain evidence="1 2">Yellowstone</strain>
    </source>
</reference>
<organism evidence="1 2">
    <name type="scientific">Rubrobacter taiwanensis</name>
    <dbReference type="NCBI Taxonomy" id="185139"/>
    <lineage>
        <taxon>Bacteria</taxon>
        <taxon>Bacillati</taxon>
        <taxon>Actinomycetota</taxon>
        <taxon>Rubrobacteria</taxon>
        <taxon>Rubrobacterales</taxon>
        <taxon>Rubrobacteraceae</taxon>
        <taxon>Rubrobacter</taxon>
    </lineage>
</organism>
<comment type="caution">
    <text evidence="1">The sequence shown here is derived from an EMBL/GenBank/DDBJ whole genome shotgun (WGS) entry which is preliminary data.</text>
</comment>